<dbReference type="Proteomes" id="UP000664417">
    <property type="component" value="Unassembled WGS sequence"/>
</dbReference>
<keyword evidence="1" id="KW-0732">Signal</keyword>
<gene>
    <name evidence="2" type="ORF">J3U88_04525</name>
</gene>
<evidence type="ECO:0000313" key="3">
    <source>
        <dbReference type="Proteomes" id="UP000664417"/>
    </source>
</evidence>
<comment type="caution">
    <text evidence="2">The sequence shown here is derived from an EMBL/GenBank/DDBJ whole genome shotgun (WGS) entry which is preliminary data.</text>
</comment>
<evidence type="ECO:0000313" key="2">
    <source>
        <dbReference type="EMBL" id="MBO1317715.1"/>
    </source>
</evidence>
<evidence type="ECO:0000256" key="1">
    <source>
        <dbReference type="SAM" id="SignalP"/>
    </source>
</evidence>
<proteinExistence type="predicted"/>
<dbReference type="InterPro" id="IPR028974">
    <property type="entry name" value="TSP_type-3_rpt"/>
</dbReference>
<name>A0A8J7Q1U7_9BACT</name>
<dbReference type="RefSeq" id="WP_207857122.1">
    <property type="nucleotide sequence ID" value="NZ_JAFREP010000003.1"/>
</dbReference>
<sequence>MINHSLIAHCRALSWGLLAACLPLSAADQPTFAPITADYIGEGAGASHTFGYFFLDIDSNNDGIPNFAQVKAGDDLDGDGIVNGLDEDDDNDGIPDVDDRGGYFASQGPSAGEAPQAMPAHFFAHGEAAAAAGHHPGDYWQFVPNGFFEQEGAAYQDRNGTSFDQVFKHPGAYLYIDRNGNQVPDILEFASSGNTEHPGFVLDRHFVAKDALNGQDVPGLLGTWSGNLTGETLFYQCDDDLGQHHAGLFMRYSPYAGGAVGNIIDQFSDTDSNPDYLLYGTDNGLSPAIPAALKEVDARGVEKWRYRRQGATISSAREIVLFTTVYWQLNAATGPVWVVYSKPEFNARFSGAAFGPRAGTTGQNYGDCGFNNWFPAYRNQGNHDQLAACRFGAGTRWTDIATYPSNPDERPKAHDPANQLWVDTWANLSSDRVITNYISVANWFDGTQVDASTVVAQRYGVEVRAMSQNQLLRYVDGRATQMMVQPVSAQNADGAFEGTLIGIEDIPVPSDNDYDDIVIMLNRPLKGR</sequence>
<feature type="signal peptide" evidence="1">
    <location>
        <begin position="1"/>
        <end position="26"/>
    </location>
</feature>
<organism evidence="2 3">
    <name type="scientific">Acanthopleuribacter pedis</name>
    <dbReference type="NCBI Taxonomy" id="442870"/>
    <lineage>
        <taxon>Bacteria</taxon>
        <taxon>Pseudomonadati</taxon>
        <taxon>Acidobacteriota</taxon>
        <taxon>Holophagae</taxon>
        <taxon>Acanthopleuribacterales</taxon>
        <taxon>Acanthopleuribacteraceae</taxon>
        <taxon>Acanthopleuribacter</taxon>
    </lineage>
</organism>
<dbReference type="EMBL" id="JAFREP010000003">
    <property type="protein sequence ID" value="MBO1317715.1"/>
    <property type="molecule type" value="Genomic_DNA"/>
</dbReference>
<protein>
    <submittedName>
        <fullName evidence="2">Uncharacterized protein</fullName>
    </submittedName>
</protein>
<dbReference type="AlphaFoldDB" id="A0A8J7Q1U7"/>
<reference evidence="2" key="1">
    <citation type="submission" date="2021-03" db="EMBL/GenBank/DDBJ databases">
        <authorList>
            <person name="Wang G."/>
        </authorList>
    </citation>
    <scope>NUCLEOTIDE SEQUENCE</scope>
    <source>
        <strain evidence="2">KCTC 12899</strain>
    </source>
</reference>
<accession>A0A8J7Q1U7</accession>
<feature type="chain" id="PRO_5035212642" evidence="1">
    <location>
        <begin position="27"/>
        <end position="528"/>
    </location>
</feature>
<dbReference type="SUPFAM" id="SSF103647">
    <property type="entry name" value="TSP type-3 repeat"/>
    <property type="match status" value="1"/>
</dbReference>
<dbReference type="GO" id="GO:0005509">
    <property type="term" value="F:calcium ion binding"/>
    <property type="evidence" value="ECO:0007669"/>
    <property type="project" value="InterPro"/>
</dbReference>
<keyword evidence="3" id="KW-1185">Reference proteome</keyword>